<comment type="subcellular location">
    <subcellularLocation>
        <location evidence="1">Cell inner membrane</location>
    </subcellularLocation>
</comment>
<accession>A0ABU5DIU9</accession>
<dbReference type="PANTHER" id="PTHR30606:SF9">
    <property type="entry name" value="LIPID A BIOSYNTHESIS LAUROYLTRANSFERASE"/>
    <property type="match status" value="1"/>
</dbReference>
<keyword evidence="3" id="KW-0997">Cell inner membrane</keyword>
<gene>
    <name evidence="8" type="ORF">SNE35_10960</name>
</gene>
<evidence type="ECO:0000256" key="4">
    <source>
        <dbReference type="ARBA" id="ARBA00022679"/>
    </source>
</evidence>
<dbReference type="Proteomes" id="UP001285263">
    <property type="component" value="Unassembled WGS sequence"/>
</dbReference>
<evidence type="ECO:0000313" key="8">
    <source>
        <dbReference type="EMBL" id="MDY0745032.1"/>
    </source>
</evidence>
<comment type="caution">
    <text evidence="8">The sequence shown here is derived from an EMBL/GenBank/DDBJ whole genome shotgun (WGS) entry which is preliminary data.</text>
</comment>
<evidence type="ECO:0000256" key="6">
    <source>
        <dbReference type="ARBA" id="ARBA00023315"/>
    </source>
</evidence>
<dbReference type="InterPro" id="IPR004960">
    <property type="entry name" value="LipA_acyltrans"/>
</dbReference>
<keyword evidence="2" id="KW-1003">Cell membrane</keyword>
<keyword evidence="5 7" id="KW-0472">Membrane</keyword>
<keyword evidence="9" id="KW-1185">Reference proteome</keyword>
<evidence type="ECO:0000256" key="7">
    <source>
        <dbReference type="SAM" id="Phobius"/>
    </source>
</evidence>
<evidence type="ECO:0000313" key="9">
    <source>
        <dbReference type="Proteomes" id="UP001285263"/>
    </source>
</evidence>
<dbReference type="RefSeq" id="WP_320422934.1">
    <property type="nucleotide sequence ID" value="NZ_JAXCLA010000003.1"/>
</dbReference>
<dbReference type="Pfam" id="PF03279">
    <property type="entry name" value="Lip_A_acyltrans"/>
    <property type="match status" value="1"/>
</dbReference>
<dbReference type="GO" id="GO:0016746">
    <property type="term" value="F:acyltransferase activity"/>
    <property type="evidence" value="ECO:0007669"/>
    <property type="project" value="UniProtKB-KW"/>
</dbReference>
<reference evidence="8 9" key="1">
    <citation type="submission" date="2023-11" db="EMBL/GenBank/DDBJ databases">
        <title>Paucibacter sp. nov., isolated from fresh soil in Korea.</title>
        <authorList>
            <person name="Le N.T.T."/>
        </authorList>
    </citation>
    <scope>NUCLEOTIDE SEQUENCE [LARGE SCALE GENOMIC DNA]</scope>
    <source>
        <strain evidence="8 9">R3-3</strain>
    </source>
</reference>
<evidence type="ECO:0000256" key="3">
    <source>
        <dbReference type="ARBA" id="ARBA00022519"/>
    </source>
</evidence>
<feature type="transmembrane region" description="Helical" evidence="7">
    <location>
        <begin position="12"/>
        <end position="29"/>
    </location>
</feature>
<name>A0ABU5DIU9_9BURK</name>
<organism evidence="8 9">
    <name type="scientific">Roseateles agri</name>
    <dbReference type="NCBI Taxonomy" id="3098619"/>
    <lineage>
        <taxon>Bacteria</taxon>
        <taxon>Pseudomonadati</taxon>
        <taxon>Pseudomonadota</taxon>
        <taxon>Betaproteobacteria</taxon>
        <taxon>Burkholderiales</taxon>
        <taxon>Sphaerotilaceae</taxon>
        <taxon>Roseateles</taxon>
    </lineage>
</organism>
<protein>
    <submittedName>
        <fullName evidence="8">Acyltransferase</fullName>
    </submittedName>
</protein>
<dbReference type="EMBL" id="JAXCLA010000003">
    <property type="protein sequence ID" value="MDY0745032.1"/>
    <property type="molecule type" value="Genomic_DNA"/>
</dbReference>
<dbReference type="CDD" id="cd07984">
    <property type="entry name" value="LPLAT_LABLAT-like"/>
    <property type="match status" value="1"/>
</dbReference>
<keyword evidence="7" id="KW-1133">Transmembrane helix</keyword>
<evidence type="ECO:0000256" key="2">
    <source>
        <dbReference type="ARBA" id="ARBA00022475"/>
    </source>
</evidence>
<evidence type="ECO:0000256" key="1">
    <source>
        <dbReference type="ARBA" id="ARBA00004533"/>
    </source>
</evidence>
<dbReference type="PANTHER" id="PTHR30606">
    <property type="entry name" value="LIPID A BIOSYNTHESIS LAUROYL ACYLTRANSFERASE"/>
    <property type="match status" value="1"/>
</dbReference>
<proteinExistence type="predicted"/>
<evidence type="ECO:0000256" key="5">
    <source>
        <dbReference type="ARBA" id="ARBA00023136"/>
    </source>
</evidence>
<sequence length="318" mass="35660">MKTSAARTHWASMGESTFVAGIWLLFWIHRLSGRWLFRICLAPVVLGHWLCRPALRAASLQYLRRLQASEQVFGHEPGWREGLKHVALFAETMLDKLLAMAGRYPRERVRFQGREMMLRAISEKQGGLLVTAHVGCLELCRAMAELTPGFRLNVLVHTRHAEAFNAMLRRLHPNDAVTLIEVTEVGVPTALLLGEKIAAGEFVAIAGDRVPVQQSKTVSVDFLGHAAPFPVGAYVLASLLKCPLYMLGCVHEAGGYAVQFDMLAERVVLPRADRMAALRAHAQVFADALTAQLRRSPYDWFNFFPFWDQVPTDEVHQH</sequence>
<keyword evidence="7" id="KW-0812">Transmembrane</keyword>
<keyword evidence="6 8" id="KW-0012">Acyltransferase</keyword>
<keyword evidence="4" id="KW-0808">Transferase</keyword>